<keyword evidence="1" id="KW-0175">Coiled coil</keyword>
<feature type="coiled-coil region" evidence="1">
    <location>
        <begin position="636"/>
        <end position="663"/>
    </location>
</feature>
<dbReference type="Proteomes" id="UP000476411">
    <property type="component" value="Chromosome"/>
</dbReference>
<dbReference type="KEGG" id="chih:GWR21_00585"/>
<organism evidence="4 5">
    <name type="scientific">Chitinophaga agri</name>
    <dbReference type="NCBI Taxonomy" id="2703787"/>
    <lineage>
        <taxon>Bacteria</taxon>
        <taxon>Pseudomonadati</taxon>
        <taxon>Bacteroidota</taxon>
        <taxon>Chitinophagia</taxon>
        <taxon>Chitinophagales</taxon>
        <taxon>Chitinophagaceae</taxon>
        <taxon>Chitinophaga</taxon>
    </lineage>
</organism>
<gene>
    <name evidence="4" type="ORF">GWR21_00585</name>
</gene>
<accession>A0A6B9Z993</accession>
<dbReference type="GO" id="GO:0016887">
    <property type="term" value="F:ATP hydrolysis activity"/>
    <property type="evidence" value="ECO:0007669"/>
    <property type="project" value="InterPro"/>
</dbReference>
<dbReference type="Pfam" id="PF13558">
    <property type="entry name" value="SbcC_Walker_B"/>
    <property type="match status" value="1"/>
</dbReference>
<proteinExistence type="predicted"/>
<evidence type="ECO:0000313" key="5">
    <source>
        <dbReference type="Proteomes" id="UP000476411"/>
    </source>
</evidence>
<evidence type="ECO:0000313" key="4">
    <source>
        <dbReference type="EMBL" id="QHS58141.1"/>
    </source>
</evidence>
<dbReference type="AlphaFoldDB" id="A0A6B9Z993"/>
<feature type="region of interest" description="Disordered" evidence="2">
    <location>
        <begin position="350"/>
        <end position="371"/>
    </location>
</feature>
<dbReference type="Pfam" id="PF13476">
    <property type="entry name" value="AAA_23"/>
    <property type="match status" value="1"/>
</dbReference>
<evidence type="ECO:0000259" key="3">
    <source>
        <dbReference type="Pfam" id="PF13476"/>
    </source>
</evidence>
<dbReference type="EMBL" id="CP048113">
    <property type="protein sequence ID" value="QHS58141.1"/>
    <property type="molecule type" value="Genomic_DNA"/>
</dbReference>
<dbReference type="PANTHER" id="PTHR32114">
    <property type="entry name" value="ABC TRANSPORTER ABCH.3"/>
    <property type="match status" value="1"/>
</dbReference>
<protein>
    <submittedName>
        <fullName evidence="4">AAA family ATPase</fullName>
    </submittedName>
</protein>
<feature type="coiled-coil region" evidence="1">
    <location>
        <begin position="717"/>
        <end position="754"/>
    </location>
</feature>
<dbReference type="SUPFAM" id="SSF52540">
    <property type="entry name" value="P-loop containing nucleoside triphosphate hydrolases"/>
    <property type="match status" value="1"/>
</dbReference>
<dbReference type="RefSeq" id="WP_162329846.1">
    <property type="nucleotide sequence ID" value="NZ_CP048113.1"/>
</dbReference>
<feature type="coiled-coil region" evidence="1">
    <location>
        <begin position="475"/>
        <end position="502"/>
    </location>
</feature>
<dbReference type="PANTHER" id="PTHR32114:SF2">
    <property type="entry name" value="ABC TRANSPORTER ABCH.3"/>
    <property type="match status" value="1"/>
</dbReference>
<feature type="compositionally biased region" description="Low complexity" evidence="2">
    <location>
        <begin position="357"/>
        <end position="369"/>
    </location>
</feature>
<sequence length="1244" mass="139085">MKILAIRLKNLASLEDTNEIDFTKEPLSKAGIFAITGPTGAGKSTLLDALCLALYAKTPRYQQAKETGVEIQDRTGNKLNQGDIRGILRDGTADGFAEVSFAGIDGHNYRATWSVKRARNKIDGNLQTDTVELFNLSTNTPVPGKKTETLREIERVVGLNFEQFTRSVLLAQGDFTAFLKADKDAKASLLEKLTGTNIYSEISVGVFEKFKEADTELKQLKQQIAGIVSLSEEERTSFTEQQSTLTASIATQQQTINTLNAEINWHQLLGTLQDNRNVAAGKYTEALTAIENAADSIRTFTQVEQVQPARGPVEARRSYERELSVKEAALAEITNRIVQTTERQQQAMQALSEADTAVQEQQQAAAASQPDIERARHLDTLIGEKAQRVSLAKAAADVAEKKQQDHLKVFENKEQEITVVTATIEKLQQWQRDHLGKKDIAENDIEIRTQLSHAASLLPRQQEALREQQDNSSFIKKAQEQITALQEKVLDEQQQLSDLQKAFDTLHVAIGQMPVDALKDQQSSLIQHIREGEAAKGHWDLLLSNLQEKEHTVRLLENCQQELLEKTTVLKDKKAQLIVAQTQKDLTDKLLQQARLQIAENVEALRAQLIQDEPCPVCGSTAHPFAGGNPVEHTILLGLEEEYKKALQTYNSLQGDISTLEQLTRKLDTDGSMYEGMLARRSEQITSLEKTWMTFSLATASQTLPAESRKAWLAARVQELHDEHQQTTQQLQAYEEKRKEADQLKIQLDALQHKLTATGDSLKDRQREKSSKEEAQRHIEKQLANITESLHTMTELLAPHFNNPAWIDNWKKDPQGFDNSIRAFAVQWKEHVQAITDNTQLLREHQSALQEMSKQGPLIAAELNERIHDLNTQQTQFDTLTQERQRLLNGAAVSVFEQRLKQAMDNAVATQQAAAKELNNLREELRGYTVSREQTSADINNIHHNIAQISAAIKEWLDAYASTDGVQLSEPDLTSLLAYSAAWIDTERKTINALRTAVTTTKATLEERELQVTNHLQKRTSERGLEEVTALAGEARQTLEQLSAEKSKVDYKLWEDKKNKDTIGGLQKNIEAKTAIHENWGRLNELIGSADGKKFRQIAQEYTLDILLGYANMHLAMLTTRYKLQRIPGTLGLQILDKDMGDELRTVFSLSGGESFLVSLALALGLASLSSSKMKVESLFIDEGFGALDPDTLNVAVDALERLHNQGRKVGVISHVQEMTERIPAQIKVIRMANGKSTVEVVGG</sequence>
<dbReference type="Gene3D" id="3.40.50.300">
    <property type="entry name" value="P-loop containing nucleotide triphosphate hydrolases"/>
    <property type="match status" value="2"/>
</dbReference>
<keyword evidence="5" id="KW-1185">Reference proteome</keyword>
<feature type="domain" description="Rad50/SbcC-type AAA" evidence="3">
    <location>
        <begin position="6"/>
        <end position="225"/>
    </location>
</feature>
<dbReference type="InterPro" id="IPR038729">
    <property type="entry name" value="Rad50/SbcC_AAA"/>
</dbReference>
<evidence type="ECO:0000256" key="1">
    <source>
        <dbReference type="SAM" id="Coils"/>
    </source>
</evidence>
<name>A0A6B9Z993_9BACT</name>
<dbReference type="GO" id="GO:0006302">
    <property type="term" value="P:double-strand break repair"/>
    <property type="evidence" value="ECO:0007669"/>
    <property type="project" value="InterPro"/>
</dbReference>
<evidence type="ECO:0000256" key="2">
    <source>
        <dbReference type="SAM" id="MobiDB-lite"/>
    </source>
</evidence>
<dbReference type="InterPro" id="IPR027417">
    <property type="entry name" value="P-loop_NTPase"/>
</dbReference>
<reference evidence="4 5" key="1">
    <citation type="submission" date="2020-01" db="EMBL/GenBank/DDBJ databases">
        <title>Complete genome sequence of Chitinophaga sp. H33E-04 isolated from quinoa roots.</title>
        <authorList>
            <person name="Weon H.-Y."/>
            <person name="Lee S.A."/>
        </authorList>
    </citation>
    <scope>NUCLEOTIDE SEQUENCE [LARGE SCALE GENOMIC DNA]</scope>
    <source>
        <strain evidence="4 5">H33E-04</strain>
    </source>
</reference>